<dbReference type="GO" id="GO:0016787">
    <property type="term" value="F:hydrolase activity"/>
    <property type="evidence" value="ECO:0007669"/>
    <property type="project" value="UniProtKB-KW"/>
</dbReference>
<reference evidence="3 4" key="1">
    <citation type="journal article" date="2014" name="Int. J. Syst. Evol. Microbiol.">
        <title>Streptomyces hoynatensis sp. nov., isolated from deep marine sediment.</title>
        <authorList>
            <person name="Veyisoglu A."/>
            <person name="Sahin N."/>
        </authorList>
    </citation>
    <scope>NUCLEOTIDE SEQUENCE [LARGE SCALE GENOMIC DNA]</scope>
    <source>
        <strain evidence="3 4">KCTC 29097</strain>
    </source>
</reference>
<dbReference type="OrthoDB" id="255603at2"/>
<dbReference type="InterPro" id="IPR013094">
    <property type="entry name" value="AB_hydrolase_3"/>
</dbReference>
<feature type="domain" description="Alpha/beta hydrolase fold-3" evidence="2">
    <location>
        <begin position="45"/>
        <end position="154"/>
    </location>
</feature>
<dbReference type="PANTHER" id="PTHR48081">
    <property type="entry name" value="AB HYDROLASE SUPERFAMILY PROTEIN C4A8.06C"/>
    <property type="match status" value="1"/>
</dbReference>
<name>A0A3A9ZFM7_9ACTN</name>
<dbReference type="AlphaFoldDB" id="A0A3A9ZFM7"/>
<dbReference type="InterPro" id="IPR029058">
    <property type="entry name" value="AB_hydrolase_fold"/>
</dbReference>
<sequence>MAENRSVLTRQSPPPALSVRYGAGPDQLADVWPGEDGAAGRPLAVLIHGGFWRPAYDRVHSRPMATALHAAGWSVVSLEYRREPGLPGAAVDDVCAALAAVPGELARRGVAFDGTVVVVGHSAGGHLALLSAATAPAPGLAGTLALAPVADLRLAHALDLDEGAVRDFLGGPPADAAGLDPVRLPAPSTPVVIVHGTEDVRVPAALGEAYAAAHPATRFLPVDGAGHFELIDPLTAVWPVVTEALAGLARR</sequence>
<dbReference type="Proteomes" id="UP000272474">
    <property type="component" value="Unassembled WGS sequence"/>
</dbReference>
<evidence type="ECO:0000256" key="1">
    <source>
        <dbReference type="ARBA" id="ARBA00022801"/>
    </source>
</evidence>
<evidence type="ECO:0000259" key="2">
    <source>
        <dbReference type="Pfam" id="PF07859"/>
    </source>
</evidence>
<protein>
    <submittedName>
        <fullName evidence="3">Alpha/beta hydrolase</fullName>
    </submittedName>
</protein>
<dbReference type="InterPro" id="IPR050300">
    <property type="entry name" value="GDXG_lipolytic_enzyme"/>
</dbReference>
<evidence type="ECO:0000313" key="3">
    <source>
        <dbReference type="EMBL" id="RKN47120.1"/>
    </source>
</evidence>
<organism evidence="3 4">
    <name type="scientific">Streptomyces hoynatensis</name>
    <dbReference type="NCBI Taxonomy" id="1141874"/>
    <lineage>
        <taxon>Bacteria</taxon>
        <taxon>Bacillati</taxon>
        <taxon>Actinomycetota</taxon>
        <taxon>Actinomycetes</taxon>
        <taxon>Kitasatosporales</taxon>
        <taxon>Streptomycetaceae</taxon>
        <taxon>Streptomyces</taxon>
    </lineage>
</organism>
<gene>
    <name evidence="3" type="ORF">D7294_02810</name>
</gene>
<accession>A0A3A9ZFM7</accession>
<keyword evidence="4" id="KW-1185">Reference proteome</keyword>
<dbReference type="Gene3D" id="3.40.50.1820">
    <property type="entry name" value="alpha/beta hydrolase"/>
    <property type="match status" value="1"/>
</dbReference>
<dbReference type="Pfam" id="PF07859">
    <property type="entry name" value="Abhydrolase_3"/>
    <property type="match status" value="1"/>
</dbReference>
<comment type="caution">
    <text evidence="3">The sequence shown here is derived from an EMBL/GenBank/DDBJ whole genome shotgun (WGS) entry which is preliminary data.</text>
</comment>
<proteinExistence type="predicted"/>
<dbReference type="SUPFAM" id="SSF53474">
    <property type="entry name" value="alpha/beta-Hydrolases"/>
    <property type="match status" value="1"/>
</dbReference>
<keyword evidence="1 3" id="KW-0378">Hydrolase</keyword>
<dbReference type="PANTHER" id="PTHR48081:SF33">
    <property type="entry name" value="KYNURENINE FORMAMIDASE"/>
    <property type="match status" value="1"/>
</dbReference>
<dbReference type="EMBL" id="RBAL01000001">
    <property type="protein sequence ID" value="RKN47120.1"/>
    <property type="molecule type" value="Genomic_DNA"/>
</dbReference>
<evidence type="ECO:0000313" key="4">
    <source>
        <dbReference type="Proteomes" id="UP000272474"/>
    </source>
</evidence>
<dbReference type="RefSeq" id="WP_120674970.1">
    <property type="nucleotide sequence ID" value="NZ_RBAL01000001.1"/>
</dbReference>